<dbReference type="InterPro" id="IPR042070">
    <property type="entry name" value="PucR_C-HTH_sf"/>
</dbReference>
<gene>
    <name evidence="5" type="ORF">DWX78_11680</name>
</gene>
<dbReference type="EMBL" id="QRVU01000063">
    <property type="protein sequence ID" value="RGS69182.1"/>
    <property type="molecule type" value="Genomic_DNA"/>
</dbReference>
<protein>
    <submittedName>
        <fullName evidence="5">PucR family transcriptional regulator</fullName>
    </submittedName>
</protein>
<dbReference type="InterPro" id="IPR025736">
    <property type="entry name" value="PucR_C-HTH_dom"/>
</dbReference>
<feature type="domain" description="CdaR GGDEF-like" evidence="4">
    <location>
        <begin position="296"/>
        <end position="425"/>
    </location>
</feature>
<dbReference type="InterPro" id="IPR051448">
    <property type="entry name" value="CdaR-like_regulators"/>
</dbReference>
<evidence type="ECO:0000313" key="5">
    <source>
        <dbReference type="EMBL" id="RGS69182.1"/>
    </source>
</evidence>
<evidence type="ECO:0000259" key="2">
    <source>
        <dbReference type="Pfam" id="PF07905"/>
    </source>
</evidence>
<dbReference type="Proteomes" id="UP000285981">
    <property type="component" value="Unassembled WGS sequence"/>
</dbReference>
<evidence type="ECO:0000259" key="3">
    <source>
        <dbReference type="Pfam" id="PF13556"/>
    </source>
</evidence>
<proteinExistence type="inferred from homology"/>
<name>A0A412KKG8_9FIRM</name>
<dbReference type="Pfam" id="PF17853">
    <property type="entry name" value="GGDEF_2"/>
    <property type="match status" value="1"/>
</dbReference>
<dbReference type="AlphaFoldDB" id="A0A412KKG8"/>
<dbReference type="InterPro" id="IPR041522">
    <property type="entry name" value="CdaR_GGDEF"/>
</dbReference>
<evidence type="ECO:0000313" key="6">
    <source>
        <dbReference type="Proteomes" id="UP000285981"/>
    </source>
</evidence>
<reference evidence="5 6" key="1">
    <citation type="submission" date="2018-08" db="EMBL/GenBank/DDBJ databases">
        <title>A genome reference for cultivated species of the human gut microbiota.</title>
        <authorList>
            <person name="Zou Y."/>
            <person name="Xue W."/>
            <person name="Luo G."/>
        </authorList>
    </citation>
    <scope>NUCLEOTIDE SEQUENCE [LARGE SCALE GENOMIC DNA]</scope>
    <source>
        <strain evidence="5 6">AF21-25</strain>
    </source>
</reference>
<dbReference type="RefSeq" id="WP_117875158.1">
    <property type="nucleotide sequence ID" value="NZ_QSHP01000007.1"/>
</dbReference>
<dbReference type="Gene3D" id="1.10.10.2840">
    <property type="entry name" value="PucR C-terminal helix-turn-helix domain"/>
    <property type="match status" value="1"/>
</dbReference>
<organism evidence="5 6">
    <name type="scientific">Dorea formicigenerans</name>
    <dbReference type="NCBI Taxonomy" id="39486"/>
    <lineage>
        <taxon>Bacteria</taxon>
        <taxon>Bacillati</taxon>
        <taxon>Bacillota</taxon>
        <taxon>Clostridia</taxon>
        <taxon>Lachnospirales</taxon>
        <taxon>Lachnospiraceae</taxon>
        <taxon>Dorea</taxon>
    </lineage>
</organism>
<feature type="domain" description="PucR C-terminal helix-turn-helix" evidence="3">
    <location>
        <begin position="485"/>
        <end position="537"/>
    </location>
</feature>
<evidence type="ECO:0000256" key="1">
    <source>
        <dbReference type="ARBA" id="ARBA00006754"/>
    </source>
</evidence>
<comment type="caution">
    <text evidence="5">The sequence shown here is derived from an EMBL/GenBank/DDBJ whole genome shotgun (WGS) entry which is preliminary data.</text>
</comment>
<accession>A0A412KKG8</accession>
<feature type="domain" description="Purine catabolism PurC-like" evidence="2">
    <location>
        <begin position="7"/>
        <end position="130"/>
    </location>
</feature>
<comment type="similarity">
    <text evidence="1">Belongs to the CdaR family.</text>
</comment>
<sequence length="550" mass="64664">MAYTVKQLLESKQFPDMRLVTCKENLNQEIKGIRIIEIEDMERYLTGGELLLTNMKVYFGETDREFRKHLNELEKKQVSGFIIKQHPDMVQKVNYYDILLKFCSERNIPVIEISEDEYYWGIIKYVILQIYDENIARLIYFKLTHDNISNMLLDGENFEDPTKNILFLLSSMIGNPVALYYSNLTCCASTTQDLSDFVFEKNVEKYKPDIVTRFEYKKQRKEHTQYITKIHVLGRVEVYLVVTEVNMPLTILDYMALENAVFTLQYSFMETYARNEIEKKYQRDIEYSLLNGLLTGDELSKAARMLKLEDTDQYCVVSFHTISSNSEDYYTKEELEEIGVIEGEIQRLLPDEHIYRNLNQIVCIHEIKPGETQAGFREEMEKLYQTVQKQIFHRNKTTDFQIGIGSIVNGYGDLKKSFKDSKKIIDYMDMLRYLYGDKNISVADFSKLGFFQIFEKIQNRDELMEYVPESLVKLYWYDKEHDGELIETLQAYLDCDKSANKAAEKLYVNYRTLSGRLKKIKDISGIDFKNSAEMLAVRNGIVLFKMAETL</sequence>
<dbReference type="PANTHER" id="PTHR33744:SF1">
    <property type="entry name" value="DNA-BINDING TRANSCRIPTIONAL ACTIVATOR ADER"/>
    <property type="match status" value="1"/>
</dbReference>
<evidence type="ECO:0000259" key="4">
    <source>
        <dbReference type="Pfam" id="PF17853"/>
    </source>
</evidence>
<dbReference type="Pfam" id="PF07905">
    <property type="entry name" value="PucR"/>
    <property type="match status" value="1"/>
</dbReference>
<dbReference type="Pfam" id="PF13556">
    <property type="entry name" value="HTH_30"/>
    <property type="match status" value="1"/>
</dbReference>
<dbReference type="PANTHER" id="PTHR33744">
    <property type="entry name" value="CARBOHYDRATE DIACID REGULATOR"/>
    <property type="match status" value="1"/>
</dbReference>
<dbReference type="InterPro" id="IPR012914">
    <property type="entry name" value="PucR_dom"/>
</dbReference>